<dbReference type="EMBL" id="RAWI01000047">
    <property type="protein sequence ID" value="RKI12670.1"/>
    <property type="molecule type" value="Genomic_DNA"/>
</dbReference>
<keyword evidence="6" id="KW-1185">Reference proteome</keyword>
<dbReference type="PANTHER" id="PTHR31302">
    <property type="entry name" value="TRANSMEMBRANE PROTEIN WITH METALLOPHOSPHOESTERASE DOMAIN-RELATED"/>
    <property type="match status" value="1"/>
</dbReference>
<dbReference type="SUPFAM" id="SSF56300">
    <property type="entry name" value="Metallo-dependent phosphatases"/>
    <property type="match status" value="1"/>
</dbReference>
<dbReference type="PANTHER" id="PTHR31302:SF31">
    <property type="entry name" value="PHOSPHODIESTERASE YAEI"/>
    <property type="match status" value="1"/>
</dbReference>
<feature type="transmembrane region" description="Helical" evidence="3">
    <location>
        <begin position="38"/>
        <end position="60"/>
    </location>
</feature>
<dbReference type="RefSeq" id="WP_120583575.1">
    <property type="nucleotide sequence ID" value="NZ_RAWI01000047.1"/>
</dbReference>
<keyword evidence="2" id="KW-0378">Hydrolase</keyword>
<keyword evidence="1" id="KW-0479">Metal-binding</keyword>
<evidence type="ECO:0000313" key="5">
    <source>
        <dbReference type="EMBL" id="RKI12670.1"/>
    </source>
</evidence>
<dbReference type="CDD" id="cd07385">
    <property type="entry name" value="MPP_YkuE_C"/>
    <property type="match status" value="1"/>
</dbReference>
<dbReference type="Gene3D" id="3.60.21.10">
    <property type="match status" value="1"/>
</dbReference>
<feature type="transmembrane region" description="Helical" evidence="3">
    <location>
        <begin position="116"/>
        <end position="139"/>
    </location>
</feature>
<feature type="transmembrane region" description="Helical" evidence="3">
    <location>
        <begin position="72"/>
        <end position="95"/>
    </location>
</feature>
<evidence type="ECO:0000256" key="2">
    <source>
        <dbReference type="ARBA" id="ARBA00022801"/>
    </source>
</evidence>
<feature type="domain" description="Calcineurin-like phosphoesterase" evidence="4">
    <location>
        <begin position="165"/>
        <end position="331"/>
    </location>
</feature>
<sequence length="389" mass="41590">MPRWLSLALFLVPVISLLAVAHVYLYRRLVRDVTARKGLRRAGIVLFVGGFVGSVGARMLGAMLSSEVARTVGIVLLLWMGLVLYLLMFTLALDVGGRVLARVRKAPEPPSPERRAFLATGLAAGATVAGAAVSTYGAWRAFHPPDVRDIPVRLPRLPKALEGFTLVQLTDIHIGGVLQRRFVDELVARTNALKPDLIAVTGDLVDGTVAELGRYAGGFGALKARHGAFFVTGNHDYYSGADAWVAFVQGLGITVLRNRSVSIGDASASFDLLGVDDWSAQKLGEPGYDLDAAMRGLRPDRASVLLAHQPSNFQEVARRDVGLQISGHTHGGQMFPGNVLGHLIWGEQNAGLSQMGSSHLYVSRGCGFVGPPMRVAAPPEIARIILLPG</sequence>
<gene>
    <name evidence="5" type="ORF">D7Y13_09030</name>
</gene>
<protein>
    <submittedName>
        <fullName evidence="5">Metallophosphoesterase</fullName>
    </submittedName>
</protein>
<feature type="transmembrane region" description="Helical" evidence="3">
    <location>
        <begin position="6"/>
        <end position="26"/>
    </location>
</feature>
<dbReference type="Pfam" id="PF00149">
    <property type="entry name" value="Metallophos"/>
    <property type="match status" value="1"/>
</dbReference>
<dbReference type="Proteomes" id="UP000278907">
    <property type="component" value="Unassembled WGS sequence"/>
</dbReference>
<reference evidence="5 6" key="1">
    <citation type="submission" date="2018-09" db="EMBL/GenBank/DDBJ databases">
        <authorList>
            <person name="Livingstone P.G."/>
            <person name="Whitworth D.E."/>
        </authorList>
    </citation>
    <scope>NUCLEOTIDE SEQUENCE [LARGE SCALE GENOMIC DNA]</scope>
    <source>
        <strain evidence="5 6">CA031B</strain>
    </source>
</reference>
<name>A0ABX9QM51_9BACT</name>
<evidence type="ECO:0000259" key="4">
    <source>
        <dbReference type="Pfam" id="PF00149"/>
    </source>
</evidence>
<dbReference type="InterPro" id="IPR051158">
    <property type="entry name" value="Metallophosphoesterase_sf"/>
</dbReference>
<dbReference type="InterPro" id="IPR029052">
    <property type="entry name" value="Metallo-depent_PP-like"/>
</dbReference>
<organism evidence="5 6">
    <name type="scientific">Corallococcus praedator</name>
    <dbReference type="NCBI Taxonomy" id="2316724"/>
    <lineage>
        <taxon>Bacteria</taxon>
        <taxon>Pseudomonadati</taxon>
        <taxon>Myxococcota</taxon>
        <taxon>Myxococcia</taxon>
        <taxon>Myxococcales</taxon>
        <taxon>Cystobacterineae</taxon>
        <taxon>Myxococcaceae</taxon>
        <taxon>Corallococcus</taxon>
    </lineage>
</organism>
<comment type="caution">
    <text evidence="5">The sequence shown here is derived from an EMBL/GenBank/DDBJ whole genome shotgun (WGS) entry which is preliminary data.</text>
</comment>
<dbReference type="InterPro" id="IPR004843">
    <property type="entry name" value="Calcineurin-like_PHP"/>
</dbReference>
<accession>A0ABX9QM51</accession>
<evidence type="ECO:0000313" key="6">
    <source>
        <dbReference type="Proteomes" id="UP000278907"/>
    </source>
</evidence>
<keyword evidence="3" id="KW-0472">Membrane</keyword>
<evidence type="ECO:0000256" key="3">
    <source>
        <dbReference type="SAM" id="Phobius"/>
    </source>
</evidence>
<keyword evidence="3" id="KW-1133">Transmembrane helix</keyword>
<proteinExistence type="predicted"/>
<evidence type="ECO:0000256" key="1">
    <source>
        <dbReference type="ARBA" id="ARBA00022723"/>
    </source>
</evidence>
<keyword evidence="3" id="KW-0812">Transmembrane</keyword>